<keyword evidence="3" id="KW-0255">Endonuclease</keyword>
<protein>
    <submittedName>
        <fullName evidence="3">Endonuclease/exonuclease/phosphatase family protein</fullName>
    </submittedName>
</protein>
<organism evidence="3 4">
    <name type="scientific">Rhodobacter flavimaris</name>
    <dbReference type="NCBI Taxonomy" id="2907145"/>
    <lineage>
        <taxon>Bacteria</taxon>
        <taxon>Pseudomonadati</taxon>
        <taxon>Pseudomonadota</taxon>
        <taxon>Alphaproteobacteria</taxon>
        <taxon>Rhodobacterales</taxon>
        <taxon>Rhodobacter group</taxon>
        <taxon>Rhodobacter</taxon>
    </lineage>
</organism>
<evidence type="ECO:0000313" key="3">
    <source>
        <dbReference type="EMBL" id="MCE5974140.1"/>
    </source>
</evidence>
<evidence type="ECO:0000259" key="2">
    <source>
        <dbReference type="Pfam" id="PF03372"/>
    </source>
</evidence>
<feature type="domain" description="Endonuclease/exonuclease/phosphatase" evidence="2">
    <location>
        <begin position="76"/>
        <end position="376"/>
    </location>
</feature>
<dbReference type="RefSeq" id="WP_233677109.1">
    <property type="nucleotide sequence ID" value="NZ_JAJUOS010000008.1"/>
</dbReference>
<sequence>MVLPSDKPVHARPRHGADRRHDRGEAPSRGWLGLSGGLIAAALAGPAASETLRIATWTPDLTRKGPGLLLRDIEDGKDAQIAAAIAVIAETDPDILLLTGFDWDYDGAALRAFAYRLAYPYRFAARPNSGMASGLDLDGDGKTGGVGDAQGFGRFSGEGGLALLSRYPIEAGVAQDFSGFLWRDLPGNLIEGAGLSPEAMAVQRLSSTAHWDLPLRVGGQSLHLLAWAATPPVFDGPEDRNGRRNHDEAAFWLRYLDGDLPMTPPEGSFVLLGDANLDPVDGEGRPDALRALLAHLRLQDPRPASVGAAMAPQTGRNAQHGGEAALDTADWDDARIGNMRVDYVLPSRDLTVLDAGTFWPAPEAPMAHTAATASRHALVWVDISLP</sequence>
<keyword evidence="3" id="KW-0378">Hydrolase</keyword>
<gene>
    <name evidence="3" type="ORF">LZA78_11655</name>
</gene>
<comment type="caution">
    <text evidence="3">The sequence shown here is derived from an EMBL/GenBank/DDBJ whole genome shotgun (WGS) entry which is preliminary data.</text>
</comment>
<accession>A0ABS8YXX2</accession>
<dbReference type="InterPro" id="IPR036691">
    <property type="entry name" value="Endo/exonu/phosph_ase_sf"/>
</dbReference>
<feature type="region of interest" description="Disordered" evidence="1">
    <location>
        <begin position="1"/>
        <end position="28"/>
    </location>
</feature>
<feature type="compositionally biased region" description="Basic and acidic residues" evidence="1">
    <location>
        <begin position="15"/>
        <end position="26"/>
    </location>
</feature>
<proteinExistence type="predicted"/>
<evidence type="ECO:0000313" key="4">
    <source>
        <dbReference type="Proteomes" id="UP001521181"/>
    </source>
</evidence>
<dbReference type="EMBL" id="JAJUOS010000008">
    <property type="protein sequence ID" value="MCE5974140.1"/>
    <property type="molecule type" value="Genomic_DNA"/>
</dbReference>
<keyword evidence="4" id="KW-1185">Reference proteome</keyword>
<dbReference type="InterPro" id="IPR005135">
    <property type="entry name" value="Endo/exonuclease/phosphatase"/>
</dbReference>
<evidence type="ECO:0000256" key="1">
    <source>
        <dbReference type="SAM" id="MobiDB-lite"/>
    </source>
</evidence>
<dbReference type="SUPFAM" id="SSF56219">
    <property type="entry name" value="DNase I-like"/>
    <property type="match status" value="1"/>
</dbReference>
<name>A0ABS8YXX2_9RHOB</name>
<dbReference type="Gene3D" id="3.60.10.10">
    <property type="entry name" value="Endonuclease/exonuclease/phosphatase"/>
    <property type="match status" value="1"/>
</dbReference>
<dbReference type="GO" id="GO:0004519">
    <property type="term" value="F:endonuclease activity"/>
    <property type="evidence" value="ECO:0007669"/>
    <property type="project" value="UniProtKB-KW"/>
</dbReference>
<reference evidence="3 4" key="1">
    <citation type="submission" date="2021-12" db="EMBL/GenBank/DDBJ databases">
        <title>Sinirhodobacter sp. WL0062 is a bacterium isolated from seawater.</title>
        <authorList>
            <person name="Wang L."/>
            <person name="He W."/>
            <person name="Zhang D.-F."/>
        </authorList>
    </citation>
    <scope>NUCLEOTIDE SEQUENCE [LARGE SCALE GENOMIC DNA]</scope>
    <source>
        <strain evidence="3 4">WL0062</strain>
    </source>
</reference>
<keyword evidence="3" id="KW-0540">Nuclease</keyword>
<dbReference type="Proteomes" id="UP001521181">
    <property type="component" value="Unassembled WGS sequence"/>
</dbReference>
<dbReference type="Pfam" id="PF03372">
    <property type="entry name" value="Exo_endo_phos"/>
    <property type="match status" value="1"/>
</dbReference>